<keyword evidence="4" id="KW-1185">Reference proteome</keyword>
<dbReference type="AlphaFoldDB" id="A0A078AS02"/>
<sequence>MSSSKDNYEFTSGQIRPDADKSKSSQNASTSRQDNSHNIVLQQSFASQKENLSDSMGQTQHKLFVENYILCDTIALSPLKERSYYQEGNINYGSSQYNQKTTLSKQYHRNLSIESPQSERHAQMTAHKTSVPSQSNNNFSIKNNLIFSANSAKVTPRGRSRVVQIPNERIFSSAQRTYNNNLHDQSLMNDEDLMFKIDQVQEIIRQDQISANQEFNMKVMDLRTCLNQVSIDSQSIELQLINSKRHVKYLQIQIDQCKQEQLFMLSQLAEAKNLQSDQQLAIDAYREQIEAKDSMIEEFQEMFKEFEYQILIIEGKTKVAEDQNKRQDQNYQKQIQQLEMKLALQDEKHFQELKALQKENKELKVKQNQESKNQRLPLNFKPTTQISNLDASGVNDLRQLLKDKDFEIENLKRIIDSLQRSSRNGGPLNSSQIDLDSSRLVISSLNSIQATNQSIITNNIFNNSRDFTSNQQQNQELRGKLQQKELELSMVQQVNRTTLDELKRQNQELKDSLLRKNISLNEKELQIKNFKFNVTIGLIVCFFGMLWGSNPRPFGLAPKASALDHSAKLPFLRTYLIPFLINESHFSIFTSCGQFNESAQEFD</sequence>
<evidence type="ECO:0000256" key="2">
    <source>
        <dbReference type="SAM" id="MobiDB-lite"/>
    </source>
</evidence>
<reference evidence="3 4" key="1">
    <citation type="submission" date="2014-06" db="EMBL/GenBank/DDBJ databases">
        <authorList>
            <person name="Swart Estienne"/>
        </authorList>
    </citation>
    <scope>NUCLEOTIDE SEQUENCE [LARGE SCALE GENOMIC DNA]</scope>
    <source>
        <strain evidence="3 4">130c</strain>
    </source>
</reference>
<protein>
    <submittedName>
        <fullName evidence="3">Uncharacterized protein</fullName>
    </submittedName>
</protein>
<organism evidence="3 4">
    <name type="scientific">Stylonychia lemnae</name>
    <name type="common">Ciliate</name>
    <dbReference type="NCBI Taxonomy" id="5949"/>
    <lineage>
        <taxon>Eukaryota</taxon>
        <taxon>Sar</taxon>
        <taxon>Alveolata</taxon>
        <taxon>Ciliophora</taxon>
        <taxon>Intramacronucleata</taxon>
        <taxon>Spirotrichea</taxon>
        <taxon>Stichotrichia</taxon>
        <taxon>Sporadotrichida</taxon>
        <taxon>Oxytrichidae</taxon>
        <taxon>Stylonychinae</taxon>
        <taxon>Stylonychia</taxon>
    </lineage>
</organism>
<feature type="coiled-coil region" evidence="1">
    <location>
        <begin position="268"/>
        <end position="421"/>
    </location>
</feature>
<feature type="compositionally biased region" description="Polar residues" evidence="2">
    <location>
        <begin position="126"/>
        <end position="135"/>
    </location>
</feature>
<feature type="compositionally biased region" description="Polar residues" evidence="2">
    <location>
        <begin position="1"/>
        <end position="14"/>
    </location>
</feature>
<accession>A0A078AS02</accession>
<gene>
    <name evidence="3" type="primary">Contig10361.g11055</name>
    <name evidence="3" type="ORF">STYLEM_13032</name>
</gene>
<proteinExistence type="predicted"/>
<feature type="region of interest" description="Disordered" evidence="2">
    <location>
        <begin position="1"/>
        <end position="38"/>
    </location>
</feature>
<dbReference type="Proteomes" id="UP000039865">
    <property type="component" value="Unassembled WGS sequence"/>
</dbReference>
<feature type="region of interest" description="Disordered" evidence="2">
    <location>
        <begin position="115"/>
        <end position="135"/>
    </location>
</feature>
<evidence type="ECO:0000313" key="4">
    <source>
        <dbReference type="Proteomes" id="UP000039865"/>
    </source>
</evidence>
<dbReference type="InParanoid" id="A0A078AS02"/>
<name>A0A078AS02_STYLE</name>
<evidence type="ECO:0000256" key="1">
    <source>
        <dbReference type="SAM" id="Coils"/>
    </source>
</evidence>
<evidence type="ECO:0000313" key="3">
    <source>
        <dbReference type="EMBL" id="CDW83977.1"/>
    </source>
</evidence>
<dbReference type="OrthoDB" id="10689025at2759"/>
<feature type="coiled-coil region" evidence="1">
    <location>
        <begin position="474"/>
        <end position="519"/>
    </location>
</feature>
<feature type="compositionally biased region" description="Polar residues" evidence="2">
    <location>
        <begin position="24"/>
        <end position="38"/>
    </location>
</feature>
<keyword evidence="1" id="KW-0175">Coiled coil</keyword>
<dbReference type="EMBL" id="CCKQ01012363">
    <property type="protein sequence ID" value="CDW83977.1"/>
    <property type="molecule type" value="Genomic_DNA"/>
</dbReference>